<gene>
    <name evidence="2" type="ORF">SAMN03080598_02362</name>
</gene>
<dbReference type="Proteomes" id="UP000236736">
    <property type="component" value="Unassembled WGS sequence"/>
</dbReference>
<organism evidence="2 3">
    <name type="scientific">Algoriphagus boritolerans DSM 17298 = JCM 18970</name>
    <dbReference type="NCBI Taxonomy" id="1120964"/>
    <lineage>
        <taxon>Bacteria</taxon>
        <taxon>Pseudomonadati</taxon>
        <taxon>Bacteroidota</taxon>
        <taxon>Cytophagia</taxon>
        <taxon>Cytophagales</taxon>
        <taxon>Cyclobacteriaceae</taxon>
        <taxon>Algoriphagus</taxon>
    </lineage>
</organism>
<proteinExistence type="predicted"/>
<evidence type="ECO:0000313" key="3">
    <source>
        <dbReference type="Proteomes" id="UP000236736"/>
    </source>
</evidence>
<reference evidence="3" key="1">
    <citation type="submission" date="2016-10" db="EMBL/GenBank/DDBJ databases">
        <authorList>
            <person name="Varghese N."/>
            <person name="Submissions S."/>
        </authorList>
    </citation>
    <scope>NUCLEOTIDE SEQUENCE [LARGE SCALE GENOMIC DNA]</scope>
    <source>
        <strain evidence="3">DSM 17298</strain>
    </source>
</reference>
<feature type="chain" id="PRO_5009289062" description="YARHG domain-containing protein" evidence="1">
    <location>
        <begin position="22"/>
        <end position="346"/>
    </location>
</feature>
<dbReference type="RefSeq" id="WP_103925020.1">
    <property type="nucleotide sequence ID" value="NZ_FNVR01000012.1"/>
</dbReference>
<keyword evidence="3" id="KW-1185">Reference proteome</keyword>
<accession>A0A1H5X571</accession>
<name>A0A1H5X571_9BACT</name>
<feature type="signal peptide" evidence="1">
    <location>
        <begin position="1"/>
        <end position="21"/>
    </location>
</feature>
<dbReference type="EMBL" id="FNVR01000012">
    <property type="protein sequence ID" value="SEG06912.1"/>
    <property type="molecule type" value="Genomic_DNA"/>
</dbReference>
<evidence type="ECO:0000313" key="2">
    <source>
        <dbReference type="EMBL" id="SEG06912.1"/>
    </source>
</evidence>
<protein>
    <recommendedName>
        <fullName evidence="4">YARHG domain-containing protein</fullName>
    </recommendedName>
</protein>
<dbReference type="OrthoDB" id="662693at2"/>
<keyword evidence="1" id="KW-0732">Signal</keyword>
<sequence length="346" mass="40217">MKKFFLILSLLFFNAVNLSLGFQTSPLFSSQEPLPIKMSFSIKDLRKNTNDSTFMDSFLLLESSPGKWDTIPLEMRTRGNFRLDNCFYPPIRFKFKNKNINGTVFEKNKSLKLVMPCQKGKGVDSFIGKEYLAYQLLEDITQYYFDTRLVKIKFTNLDDKKGEEIELLGFFIQDDDKVADRFDGEILEGRRIPPSFMQDSATVRQNFFQYLIGNTDFSTLFLHNQKVLKLPDDTVIPLAYDFDMSGLVNPPYAQVSAQLNIKSVTDRLYRGFCRDEAFLQMIRQEFLAKEEQFWNTVDAQQAYISEGDMKMTKNFLKGFFDILKNDRLFRENVLKACRASDGSVQN</sequence>
<evidence type="ECO:0000256" key="1">
    <source>
        <dbReference type="SAM" id="SignalP"/>
    </source>
</evidence>
<dbReference type="AlphaFoldDB" id="A0A1H5X571"/>
<evidence type="ECO:0008006" key="4">
    <source>
        <dbReference type="Google" id="ProtNLM"/>
    </source>
</evidence>